<name>A0A3M7PCV1_BRAPC</name>
<keyword evidence="1" id="KW-1133">Transmembrane helix</keyword>
<protein>
    <submittedName>
        <fullName evidence="2">Uncharacterized protein</fullName>
    </submittedName>
</protein>
<keyword evidence="1" id="KW-0812">Transmembrane</keyword>
<organism evidence="2 3">
    <name type="scientific">Brachionus plicatilis</name>
    <name type="common">Marine rotifer</name>
    <name type="synonym">Brachionus muelleri</name>
    <dbReference type="NCBI Taxonomy" id="10195"/>
    <lineage>
        <taxon>Eukaryota</taxon>
        <taxon>Metazoa</taxon>
        <taxon>Spiralia</taxon>
        <taxon>Gnathifera</taxon>
        <taxon>Rotifera</taxon>
        <taxon>Eurotatoria</taxon>
        <taxon>Monogononta</taxon>
        <taxon>Pseudotrocha</taxon>
        <taxon>Ploima</taxon>
        <taxon>Brachionidae</taxon>
        <taxon>Brachionus</taxon>
    </lineage>
</organism>
<dbReference type="EMBL" id="REGN01012097">
    <property type="protein sequence ID" value="RMZ96547.1"/>
    <property type="molecule type" value="Genomic_DNA"/>
</dbReference>
<reference evidence="2 3" key="1">
    <citation type="journal article" date="2018" name="Sci. Rep.">
        <title>Genomic signatures of local adaptation to the degree of environmental predictability in rotifers.</title>
        <authorList>
            <person name="Franch-Gras L."/>
            <person name="Hahn C."/>
            <person name="Garcia-Roger E.M."/>
            <person name="Carmona M.J."/>
            <person name="Serra M."/>
            <person name="Gomez A."/>
        </authorList>
    </citation>
    <scope>NUCLEOTIDE SEQUENCE [LARGE SCALE GENOMIC DNA]</scope>
    <source>
        <strain evidence="2">HYR1</strain>
    </source>
</reference>
<accession>A0A3M7PCV1</accession>
<keyword evidence="3" id="KW-1185">Reference proteome</keyword>
<gene>
    <name evidence="2" type="ORF">BpHYR1_007061</name>
</gene>
<feature type="transmembrane region" description="Helical" evidence="1">
    <location>
        <begin position="29"/>
        <end position="50"/>
    </location>
</feature>
<evidence type="ECO:0000313" key="3">
    <source>
        <dbReference type="Proteomes" id="UP000276133"/>
    </source>
</evidence>
<dbReference type="Proteomes" id="UP000276133">
    <property type="component" value="Unassembled WGS sequence"/>
</dbReference>
<evidence type="ECO:0000313" key="2">
    <source>
        <dbReference type="EMBL" id="RMZ96547.1"/>
    </source>
</evidence>
<sequence length="65" mass="7695">MKSERETERKLVVCAPLTCFSKRTSLNALFFKLNGAFLFVFYLRCVLYNYTEDDWVDCLILSMLK</sequence>
<evidence type="ECO:0000256" key="1">
    <source>
        <dbReference type="SAM" id="Phobius"/>
    </source>
</evidence>
<dbReference type="AlphaFoldDB" id="A0A3M7PCV1"/>
<comment type="caution">
    <text evidence="2">The sequence shown here is derived from an EMBL/GenBank/DDBJ whole genome shotgun (WGS) entry which is preliminary data.</text>
</comment>
<keyword evidence="1" id="KW-0472">Membrane</keyword>
<proteinExistence type="predicted"/>